<dbReference type="InterPro" id="IPR027417">
    <property type="entry name" value="P-loop_NTPase"/>
</dbReference>
<comment type="caution">
    <text evidence="6">The sequence shown here is derived from an EMBL/GenBank/DDBJ whole genome shotgun (WGS) entry which is preliminary data.</text>
</comment>
<dbReference type="Pfam" id="PF13424">
    <property type="entry name" value="TPR_12"/>
    <property type="match status" value="1"/>
</dbReference>
<protein>
    <submittedName>
        <fullName evidence="6">NACHT and TPR domain protein</fullName>
    </submittedName>
</protein>
<dbReference type="InterPro" id="IPR019734">
    <property type="entry name" value="TPR_rpt"/>
</dbReference>
<keyword evidence="7" id="KW-1185">Reference proteome</keyword>
<feature type="repeat" description="TPR" evidence="2">
    <location>
        <begin position="1011"/>
        <end position="1044"/>
    </location>
</feature>
<evidence type="ECO:0000256" key="1">
    <source>
        <dbReference type="ARBA" id="ARBA00022737"/>
    </source>
</evidence>
<keyword evidence="2" id="KW-0802">TPR repeat</keyword>
<dbReference type="Pfam" id="PF17109">
    <property type="entry name" value="Goodbye"/>
    <property type="match status" value="1"/>
</dbReference>
<keyword evidence="3" id="KW-0175">Coiled coil</keyword>
<dbReference type="PANTHER" id="PTHR10039">
    <property type="entry name" value="AMELOGENIN"/>
    <property type="match status" value="1"/>
</dbReference>
<dbReference type="InterPro" id="IPR056884">
    <property type="entry name" value="NPHP3-like_N"/>
</dbReference>
<proteinExistence type="predicted"/>
<evidence type="ECO:0000313" key="7">
    <source>
        <dbReference type="Proteomes" id="UP000191004"/>
    </source>
</evidence>
<feature type="domain" description="Nephrocystin 3-like N-terminal" evidence="5">
    <location>
        <begin position="293"/>
        <end position="466"/>
    </location>
</feature>
<organism evidence="6 7">
    <name type="scientific">Trichoderma guizhouense</name>
    <dbReference type="NCBI Taxonomy" id="1491466"/>
    <lineage>
        <taxon>Eukaryota</taxon>
        <taxon>Fungi</taxon>
        <taxon>Dikarya</taxon>
        <taxon>Ascomycota</taxon>
        <taxon>Pezizomycotina</taxon>
        <taxon>Sordariomycetes</taxon>
        <taxon>Hypocreomycetidae</taxon>
        <taxon>Hypocreales</taxon>
        <taxon>Hypocreaceae</taxon>
        <taxon>Trichoderma</taxon>
    </lineage>
</organism>
<dbReference type="PROSITE" id="PS50005">
    <property type="entry name" value="TPR"/>
    <property type="match status" value="1"/>
</dbReference>
<dbReference type="SUPFAM" id="SSF48452">
    <property type="entry name" value="TPR-like"/>
    <property type="match status" value="1"/>
</dbReference>
<keyword evidence="1" id="KW-0677">Repeat</keyword>
<sequence>MADLSIRGMWDEAGRRFQARTERSLDLKPPKSIDDIRDMIERRYDPSSPAESDGGHERAKRIGLNILSCIKLLGGVAAQGAELVFQPAGICFNAISLLLDVPQSIHEFHGTIDAVFGIVGPTLSQFKIYERIELFNTIDPELNTAIHKVMISFVDICALAIVLRKGSRWKRFKAATKQALLSDDSGLKDEIEQFEKLVNGQQNVQATLTLEVALSTKADLATILGKACETGKRIDDIAIGILDLKEAETNRSLEKSRQENLTKIRTKLAIEEKSIKASKDVCEKIWQRCITDSGNWLRDMEDYQKWSDKSTNDASPLLLLTGEAHSGKSSAMSTIVHQLKAAHESQGQSTARALVAYYFFPFFAKKADDDKRPATTAIKHIAFQLAEQDSGTAKSMAAFCDDKHSESYFRDSSCKDLWRELKIGSPKPGTMHFIVVDGLDGLFEGHPEAANHFLDIFETIQSQTSTGSDGARVRLIVSGKSDNFQRESLQSAPNIEIEKYNGSDITSYIHEELKKTNLLQGEESETTRLRTKVHDRLLEEAKGNFLKVQTALEKIKDLIMSDGSEAEMDTILDESNQDKRTISENVILELQQSLKPQSIEELNELLIWIVYGFVYFDAADLEAVRFLRFGTVSLQKLEDKLKSMYSKLFFSHYGNVAILPSIEPLITKERNRPRISEDAPKISLNLTISNGDITTVQNFLWSLFQKSMVEKFEFEPISGPTRSAAREIQVNEYDSHLAIVKQGLRFLTSPPDERTKLIGPYIIRTLHRHLEHLNQAIGYDEILASDKKDIGDGLFALFVSGDVIEKHWWSFQVHQEMNWMGQDDRIEIFRNWLKDPDAIGHLGRLDKDWLRTVNASPRPNRELLTPMMKTVAQHWLLGNEWSAGECFNFLRLFMLLDPLEKPSEPEPIMPTHIPEKLERAEQWCKEVLSPKTLDCLWYERIGEAAQYFEDNDSAISNFTKATECDNPSLSCFKSLAEAYYDNDELLSACSMMEKALEMVNAAETPDNGELTRIYLRLAFWYNHLQQPERAIMHYQKALEVDSGNQDALNGILTTSIASSDEQATHDLILEMSKLSSKEPGLYQLTSTILSQALDFSYTAPLRSLISICLSHQSCMDTLREAMDQAIEAARKQDLKIELLVLLFHRGLASLYNEDLQHSQSASQAIDFWMDSYAITDQLIRKEEGEDNLKWRYQSFYDTIVNHLSLYYFEQTRKSPDSSEFYSKLEELRRGFRFSGIEGITAADIFASAFHTIRGDRTAAREVVKQYMQISIENLSDDTDENDYWAAYIQFKCLSACGDYLNALTAWSLLEPIETDIVARALNLDGGPQQWLIDEMALFIKTKCPLGATQFDRLNAVKTELKARLAAASEEADESEDAQSHMGEIQKALTVLESVEAPETNATGDSSEEATITPLEEKDIAKKFGYTCDGTCGDRPIDFNNGLNICKYCWDVGFCDECLPLLKANKLKKIVCNPGHEWLAIPKWDPRGNAAVRDGVVQIGGELVDGVRVGGETVTVKEWLASLRKEWEI</sequence>
<gene>
    <name evidence="6" type="ORF">A0O28_0072950</name>
</gene>
<dbReference type="InterPro" id="IPR031350">
    <property type="entry name" value="Goodbye_dom"/>
</dbReference>
<evidence type="ECO:0000259" key="5">
    <source>
        <dbReference type="Pfam" id="PF24883"/>
    </source>
</evidence>
<accession>A0A1T3D1J6</accession>
<feature type="domain" description="Fungal STAND N-terminal Goodbye" evidence="4">
    <location>
        <begin position="10"/>
        <end position="129"/>
    </location>
</feature>
<reference evidence="6 7" key="1">
    <citation type="submission" date="2016-04" db="EMBL/GenBank/DDBJ databases">
        <title>Multiple horizontal gene transfer events from other fungi enriched the ability of the initially mycotrophic fungus Trichoderma (Ascomycota) to feed on dead plant biomass.</title>
        <authorList>
            <person name="Atanasova L."/>
            <person name="Chenthamara K."/>
            <person name="Zhang J."/>
            <person name="Grujic M."/>
            <person name="Henrissat B."/>
            <person name="Kuo A."/>
            <person name="Aertz A."/>
            <person name="Salamov A."/>
            <person name="Lipzen A."/>
            <person name="Labutti K."/>
            <person name="Barry K."/>
            <person name="Miao Y."/>
            <person name="Rahimi M.J."/>
            <person name="Shen Q."/>
            <person name="Grigoriev I.V."/>
            <person name="Kubicek C.P."/>
            <person name="Druzhinina I.S."/>
        </authorList>
    </citation>
    <scope>NUCLEOTIDE SEQUENCE [LARGE SCALE GENOMIC DNA]</scope>
    <source>
        <strain evidence="6 7">NJAU 4742</strain>
    </source>
</reference>
<evidence type="ECO:0000256" key="3">
    <source>
        <dbReference type="SAM" id="Coils"/>
    </source>
</evidence>
<evidence type="ECO:0000259" key="4">
    <source>
        <dbReference type="Pfam" id="PF17109"/>
    </source>
</evidence>
<evidence type="ECO:0000256" key="2">
    <source>
        <dbReference type="PROSITE-ProRule" id="PRU00339"/>
    </source>
</evidence>
<dbReference type="Pfam" id="PF24883">
    <property type="entry name" value="NPHP3_N"/>
    <property type="match status" value="1"/>
</dbReference>
<dbReference type="OrthoDB" id="2913095at2759"/>
<dbReference type="Gene3D" id="1.25.40.10">
    <property type="entry name" value="Tetratricopeptide repeat domain"/>
    <property type="match status" value="1"/>
</dbReference>
<dbReference type="Gene3D" id="3.40.50.300">
    <property type="entry name" value="P-loop containing nucleotide triphosphate hydrolases"/>
    <property type="match status" value="1"/>
</dbReference>
<feature type="coiled-coil region" evidence="3">
    <location>
        <begin position="1350"/>
        <end position="1377"/>
    </location>
</feature>
<dbReference type="InterPro" id="IPR011990">
    <property type="entry name" value="TPR-like_helical_dom_sf"/>
</dbReference>
<evidence type="ECO:0000313" key="6">
    <source>
        <dbReference type="EMBL" id="OPB47171.1"/>
    </source>
</evidence>
<name>A0A1T3D1J6_9HYPO</name>
<dbReference type="SMART" id="SM00028">
    <property type="entry name" value="TPR"/>
    <property type="match status" value="2"/>
</dbReference>
<dbReference type="PANTHER" id="PTHR10039:SF17">
    <property type="entry name" value="FUNGAL STAND N-TERMINAL GOODBYE DOMAIN-CONTAINING PROTEIN-RELATED"/>
    <property type="match status" value="1"/>
</dbReference>
<dbReference type="EMBL" id="LVVK01000002">
    <property type="protein sequence ID" value="OPB47171.1"/>
    <property type="molecule type" value="Genomic_DNA"/>
</dbReference>
<dbReference type="Proteomes" id="UP000191004">
    <property type="component" value="Unassembled WGS sequence"/>
</dbReference>